<keyword evidence="3" id="KW-0238">DNA-binding</keyword>
<dbReference type="KEGG" id="bpar:BN117_3820"/>
<evidence type="ECO:0000256" key="4">
    <source>
        <dbReference type="ARBA" id="ARBA00023163"/>
    </source>
</evidence>
<evidence type="ECO:0000313" key="8">
    <source>
        <dbReference type="Proteomes" id="UP000008035"/>
    </source>
</evidence>
<comment type="similarity">
    <text evidence="1">Belongs to the LysR transcriptional regulatory family.</text>
</comment>
<dbReference type="Pfam" id="PF03466">
    <property type="entry name" value="LysR_substrate"/>
    <property type="match status" value="1"/>
</dbReference>
<evidence type="ECO:0000256" key="1">
    <source>
        <dbReference type="ARBA" id="ARBA00009437"/>
    </source>
</evidence>
<dbReference type="Gene3D" id="1.10.10.10">
    <property type="entry name" value="Winged helix-like DNA-binding domain superfamily/Winged helix DNA-binding domain"/>
    <property type="match status" value="1"/>
</dbReference>
<dbReference type="Gene3D" id="3.40.190.290">
    <property type="match status" value="1"/>
</dbReference>
<name>K0MAE5_BORPB</name>
<dbReference type="EMBL" id="HE965803">
    <property type="protein sequence ID" value="CCJ51153.1"/>
    <property type="molecule type" value="Genomic_DNA"/>
</dbReference>
<dbReference type="CDD" id="cd05466">
    <property type="entry name" value="PBP2_LTTR_substrate"/>
    <property type="match status" value="1"/>
</dbReference>
<dbReference type="InterPro" id="IPR036390">
    <property type="entry name" value="WH_DNA-bd_sf"/>
</dbReference>
<accession>K0MAE5</accession>
<dbReference type="Pfam" id="PF00126">
    <property type="entry name" value="HTH_1"/>
    <property type="match status" value="1"/>
</dbReference>
<dbReference type="GO" id="GO:0003700">
    <property type="term" value="F:DNA-binding transcription factor activity"/>
    <property type="evidence" value="ECO:0007669"/>
    <property type="project" value="InterPro"/>
</dbReference>
<dbReference type="SUPFAM" id="SSF53850">
    <property type="entry name" value="Periplasmic binding protein-like II"/>
    <property type="match status" value="1"/>
</dbReference>
<sequence length="336" mass="36814">MPNTIHQDEGRPIVNSNDHDSPAESRASGVLNLTHLRTLVAVVQEGHLTRAAERLRISQPAASHHLRSLEQQFGLPLFTRTPRGVVPTAAGLQLSEQAARLLASSLELLSTASELRGSASGRIAIGTIEDPSVHAALPSLVKWFHEHYPLIELSIESRNSSSVRQGILTGEINAGFYVSCTSEANLREYEIGQRELVVAPQSWRERVATATWPELAKLPWVMTTTGSAHSEITAQLFRSHNITIRPALEVNTERLLRAMVSQGVGLGFTRREFAEAEQARGAFFIVPISVHRTTMHFAYARSAETDPLIQILSRGLATVLPVAERLIPSTAKPAEK</sequence>
<evidence type="ECO:0000313" key="7">
    <source>
        <dbReference type="EMBL" id="CCJ51153.1"/>
    </source>
</evidence>
<dbReference type="AlphaFoldDB" id="K0MAE5"/>
<feature type="compositionally biased region" description="Basic and acidic residues" evidence="5">
    <location>
        <begin position="1"/>
        <end position="23"/>
    </location>
</feature>
<dbReference type="Proteomes" id="UP000008035">
    <property type="component" value="Chromosome"/>
</dbReference>
<reference evidence="7 8" key="1">
    <citation type="journal article" date="2012" name="BMC Genomics">
        <title>Comparative genomics of the classical Bordetella subspecies: the evolution and exchange of virulence-associated diversity amongst closely related pathogens.</title>
        <authorList>
            <person name="Park J."/>
            <person name="Zhang Y."/>
            <person name="Buboltz A.M."/>
            <person name="Zhang X."/>
            <person name="Schuster S.C."/>
            <person name="Ahuja U."/>
            <person name="Liu M."/>
            <person name="Miller J.F."/>
            <person name="Sebaihia M."/>
            <person name="Bentley S.D."/>
            <person name="Parkhill J."/>
            <person name="Harvill E.T."/>
        </authorList>
    </citation>
    <scope>NUCLEOTIDE SEQUENCE [LARGE SCALE GENOMIC DNA]</scope>
    <source>
        <strain evidence="7 8">Bpp5</strain>
    </source>
</reference>
<dbReference type="SUPFAM" id="SSF46785">
    <property type="entry name" value="Winged helix' DNA-binding domain"/>
    <property type="match status" value="1"/>
</dbReference>
<dbReference type="InterPro" id="IPR036388">
    <property type="entry name" value="WH-like_DNA-bd_sf"/>
</dbReference>
<dbReference type="InterPro" id="IPR000847">
    <property type="entry name" value="LysR_HTH_N"/>
</dbReference>
<keyword evidence="4" id="KW-0804">Transcription</keyword>
<dbReference type="PANTHER" id="PTHR30126:SF39">
    <property type="entry name" value="HTH-TYPE TRANSCRIPTIONAL REGULATOR CYSL"/>
    <property type="match status" value="1"/>
</dbReference>
<dbReference type="HOGENOM" id="CLU_039613_6_1_4"/>
<feature type="domain" description="HTH lysR-type" evidence="6">
    <location>
        <begin position="31"/>
        <end position="88"/>
    </location>
</feature>
<proteinExistence type="inferred from homology"/>
<organism evidence="7 8">
    <name type="scientific">Bordetella parapertussis (strain Bpp5)</name>
    <dbReference type="NCBI Taxonomy" id="1208660"/>
    <lineage>
        <taxon>Bacteria</taxon>
        <taxon>Pseudomonadati</taxon>
        <taxon>Pseudomonadota</taxon>
        <taxon>Betaproteobacteria</taxon>
        <taxon>Burkholderiales</taxon>
        <taxon>Alcaligenaceae</taxon>
        <taxon>Bordetella</taxon>
    </lineage>
</organism>
<gene>
    <name evidence="7" type="ordered locus">BN117_3820</name>
</gene>
<dbReference type="FunFam" id="1.10.10.10:FF:000001">
    <property type="entry name" value="LysR family transcriptional regulator"/>
    <property type="match status" value="1"/>
</dbReference>
<evidence type="ECO:0000259" key="6">
    <source>
        <dbReference type="PROSITE" id="PS50931"/>
    </source>
</evidence>
<dbReference type="PANTHER" id="PTHR30126">
    <property type="entry name" value="HTH-TYPE TRANSCRIPTIONAL REGULATOR"/>
    <property type="match status" value="1"/>
</dbReference>
<feature type="region of interest" description="Disordered" evidence="5">
    <location>
        <begin position="1"/>
        <end position="26"/>
    </location>
</feature>
<dbReference type="InterPro" id="IPR005119">
    <property type="entry name" value="LysR_subst-bd"/>
</dbReference>
<keyword evidence="2" id="KW-0805">Transcription regulation</keyword>
<dbReference type="PROSITE" id="PS50931">
    <property type="entry name" value="HTH_LYSR"/>
    <property type="match status" value="1"/>
</dbReference>
<protein>
    <submittedName>
        <fullName evidence="7">LysR-family transcriptional regulator</fullName>
    </submittedName>
</protein>
<dbReference type="GO" id="GO:0000976">
    <property type="term" value="F:transcription cis-regulatory region binding"/>
    <property type="evidence" value="ECO:0007669"/>
    <property type="project" value="TreeGrafter"/>
</dbReference>
<evidence type="ECO:0000256" key="2">
    <source>
        <dbReference type="ARBA" id="ARBA00023015"/>
    </source>
</evidence>
<evidence type="ECO:0000256" key="3">
    <source>
        <dbReference type="ARBA" id="ARBA00023125"/>
    </source>
</evidence>
<dbReference type="PRINTS" id="PR00039">
    <property type="entry name" value="HTHLYSR"/>
</dbReference>
<evidence type="ECO:0000256" key="5">
    <source>
        <dbReference type="SAM" id="MobiDB-lite"/>
    </source>
</evidence>